<name>A0A066WQS8_9FLAO</name>
<evidence type="ECO:0008006" key="3">
    <source>
        <dbReference type="Google" id="ProtNLM"/>
    </source>
</evidence>
<keyword evidence="2" id="KW-1185">Reference proteome</keyword>
<reference evidence="1 2" key="1">
    <citation type="submission" date="2014-05" db="EMBL/GenBank/DDBJ databases">
        <title>Genome Sequence of Flavobacterium sp. EM1321.</title>
        <authorList>
            <person name="Shin S.-K."/>
            <person name="Yi H."/>
        </authorList>
    </citation>
    <scope>NUCLEOTIDE SEQUENCE [LARGE SCALE GENOMIC DNA]</scope>
    <source>
        <strain evidence="1 2">EM1321</strain>
    </source>
</reference>
<dbReference type="PATRIC" id="fig|1492738.3.peg.742"/>
<dbReference type="EMBL" id="JNCA01000006">
    <property type="protein sequence ID" value="KDN56196.1"/>
    <property type="molecule type" value="Genomic_DNA"/>
</dbReference>
<dbReference type="AlphaFoldDB" id="A0A066WQS8"/>
<evidence type="ECO:0000313" key="2">
    <source>
        <dbReference type="Proteomes" id="UP000027064"/>
    </source>
</evidence>
<accession>A0A066WQS8</accession>
<gene>
    <name evidence="1" type="ORF">FEM21_07480</name>
</gene>
<dbReference type="Gene3D" id="3.30.70.100">
    <property type="match status" value="1"/>
</dbReference>
<sequence length="104" mass="12256">MISVIVTYKIKKEFLEQNKANIEKFIQDFEKLDATQFEYKIFTKQDGLTFVHHSLYKNEAIQKQLLSVPSFLQFQKQRDETGLDGKAQIEILNLLASSNEKWKK</sequence>
<comment type="caution">
    <text evidence="1">The sequence shown here is derived from an EMBL/GenBank/DDBJ whole genome shotgun (WGS) entry which is preliminary data.</text>
</comment>
<proteinExistence type="predicted"/>
<dbReference type="Proteomes" id="UP000027064">
    <property type="component" value="Unassembled WGS sequence"/>
</dbReference>
<dbReference type="STRING" id="1492738.FEM21_07480"/>
<dbReference type="OrthoDB" id="8481042at2"/>
<protein>
    <recommendedName>
        <fullName evidence="3">ABM domain-containing protein</fullName>
    </recommendedName>
</protein>
<evidence type="ECO:0000313" key="1">
    <source>
        <dbReference type="EMBL" id="KDN56196.1"/>
    </source>
</evidence>
<organism evidence="1 2">
    <name type="scientific">Flavobacterium seoulense</name>
    <dbReference type="NCBI Taxonomy" id="1492738"/>
    <lineage>
        <taxon>Bacteria</taxon>
        <taxon>Pseudomonadati</taxon>
        <taxon>Bacteroidota</taxon>
        <taxon>Flavobacteriia</taxon>
        <taxon>Flavobacteriales</taxon>
        <taxon>Flavobacteriaceae</taxon>
        <taxon>Flavobacterium</taxon>
    </lineage>
</organism>
<dbReference type="RefSeq" id="WP_035657932.1">
    <property type="nucleotide sequence ID" value="NZ_JNCA01000006.1"/>
</dbReference>
<dbReference type="eggNOG" id="COG1359">
    <property type="taxonomic scope" value="Bacteria"/>
</dbReference>